<evidence type="ECO:0000313" key="1">
    <source>
        <dbReference type="EMBL" id="RZM15394.1"/>
    </source>
</evidence>
<organism evidence="1 2">
    <name type="scientific">Lactobacillus delbrueckii</name>
    <dbReference type="NCBI Taxonomy" id="1584"/>
    <lineage>
        <taxon>Bacteria</taxon>
        <taxon>Bacillati</taxon>
        <taxon>Bacillota</taxon>
        <taxon>Bacilli</taxon>
        <taxon>Lactobacillales</taxon>
        <taxon>Lactobacillaceae</taxon>
        <taxon>Lactobacillus</taxon>
    </lineage>
</organism>
<gene>
    <name evidence="1" type="ORF">LDELB18P1_1877</name>
</gene>
<accession>A0A4Q7DXA0</accession>
<name>A0A4Q7DXA0_9LACO</name>
<evidence type="ECO:0000313" key="2">
    <source>
        <dbReference type="Proteomes" id="UP000292818"/>
    </source>
</evidence>
<sequence>MQVLDLQQLGNAGGVGLEDSKSFSLICIGSRVGDGNHSSHKKHHKGKKH</sequence>
<protein>
    <submittedName>
        <fullName evidence="1">Uncharacterized protein</fullName>
    </submittedName>
</protein>
<dbReference type="AlphaFoldDB" id="A0A4Q7DXA0"/>
<comment type="caution">
    <text evidence="1">The sequence shown here is derived from an EMBL/GenBank/DDBJ whole genome shotgun (WGS) entry which is preliminary data.</text>
</comment>
<dbReference type="EMBL" id="SETJ01000086">
    <property type="protein sequence ID" value="RZM15394.1"/>
    <property type="molecule type" value="Genomic_DNA"/>
</dbReference>
<dbReference type="Proteomes" id="UP000292818">
    <property type="component" value="Unassembled WGS sequence"/>
</dbReference>
<proteinExistence type="predicted"/>
<reference evidence="1 2" key="1">
    <citation type="submission" date="2019-01" db="EMBL/GenBank/DDBJ databases">
        <title>Colonization of the human gut by bovine bacteria present in Parmesan cheese.</title>
        <authorList>
            <person name="Lugli G.A."/>
            <person name="Milani C."/>
        </authorList>
    </citation>
    <scope>NUCLEOTIDE SEQUENCE [LARGE SCALE GENOMIC DNA]</scope>
    <source>
        <strain evidence="1 2">LDELB18P1</strain>
    </source>
</reference>